<protein>
    <recommendedName>
        <fullName evidence="2">Pyridoxal phosphate homeostasis protein</fullName>
        <shortName evidence="2">PLP homeostasis protein</shortName>
    </recommendedName>
</protein>
<dbReference type="CDD" id="cd00635">
    <property type="entry name" value="PLPDE_III_YBL036c_like"/>
    <property type="match status" value="1"/>
</dbReference>
<evidence type="ECO:0000256" key="2">
    <source>
        <dbReference type="HAMAP-Rule" id="MF_02087"/>
    </source>
</evidence>
<dbReference type="Proteomes" id="UP000000954">
    <property type="component" value="Chromosome"/>
</dbReference>
<dbReference type="STRING" id="469378.Ccur_09440"/>
<comment type="similarity">
    <text evidence="2 4">Belongs to the pyridoxal phosphate-binding protein YggS/PROSC family.</text>
</comment>
<evidence type="ECO:0000256" key="4">
    <source>
        <dbReference type="RuleBase" id="RU004514"/>
    </source>
</evidence>
<dbReference type="InterPro" id="IPR011078">
    <property type="entry name" value="PyrdxlP_homeostasis"/>
</dbReference>
<dbReference type="EMBL" id="CP001682">
    <property type="protein sequence ID" value="ACU94640.1"/>
    <property type="molecule type" value="Genomic_DNA"/>
</dbReference>
<comment type="function">
    <text evidence="2">Pyridoxal 5'-phosphate (PLP)-binding protein, which is involved in PLP homeostasis.</text>
</comment>
<dbReference type="GO" id="GO:0030170">
    <property type="term" value="F:pyridoxal phosphate binding"/>
    <property type="evidence" value="ECO:0007669"/>
    <property type="project" value="UniProtKB-UniRule"/>
</dbReference>
<dbReference type="HAMAP" id="MF_02087">
    <property type="entry name" value="PLP_homeostasis"/>
    <property type="match status" value="1"/>
</dbReference>
<keyword evidence="7" id="KW-1185">Reference proteome</keyword>
<reference evidence="6 7" key="1">
    <citation type="journal article" date="2009" name="Stand. Genomic Sci.">
        <title>Complete genome sequence of Cryptobacterium curtum type strain (12-3).</title>
        <authorList>
            <person name="Mavrommatis K."/>
            <person name="Pukall R."/>
            <person name="Rohde C."/>
            <person name="Chen F."/>
            <person name="Sims D."/>
            <person name="Brettin T."/>
            <person name="Kuske C."/>
            <person name="Detter J.C."/>
            <person name="Han C."/>
            <person name="Lapidus A."/>
            <person name="Copeland A."/>
            <person name="Glavina Del Rio T."/>
            <person name="Nolan M."/>
            <person name="Lucas S."/>
            <person name="Tice H."/>
            <person name="Cheng J.F."/>
            <person name="Bruce D."/>
            <person name="Goodwin L."/>
            <person name="Pitluck S."/>
            <person name="Ovchinnikova G."/>
            <person name="Pati A."/>
            <person name="Ivanova N."/>
            <person name="Chen A."/>
            <person name="Palaniappan K."/>
            <person name="Chain P."/>
            <person name="D'haeseleer P."/>
            <person name="Goker M."/>
            <person name="Bristow J."/>
            <person name="Eisen J.A."/>
            <person name="Markowitz V."/>
            <person name="Hugenholtz P."/>
            <person name="Rohde M."/>
            <person name="Klenk H.P."/>
            <person name="Kyrpides N.C."/>
        </authorList>
    </citation>
    <scope>NUCLEOTIDE SEQUENCE [LARGE SCALE GENOMIC DNA]</scope>
    <source>
        <strain evidence="7">ATCC 700683 / DSM 15641 / 12-3</strain>
    </source>
</reference>
<dbReference type="PANTHER" id="PTHR10146">
    <property type="entry name" value="PROLINE SYNTHETASE CO-TRANSCRIBED BACTERIAL HOMOLOG PROTEIN"/>
    <property type="match status" value="1"/>
</dbReference>
<accession>C7MP00</accession>
<dbReference type="eggNOG" id="COG0325">
    <property type="taxonomic scope" value="Bacteria"/>
</dbReference>
<evidence type="ECO:0000256" key="1">
    <source>
        <dbReference type="ARBA" id="ARBA00022898"/>
    </source>
</evidence>
<dbReference type="PIRSF" id="PIRSF004848">
    <property type="entry name" value="YBL036c_PLPDEIII"/>
    <property type="match status" value="1"/>
</dbReference>
<dbReference type="KEGG" id="ccu:Ccur_09440"/>
<dbReference type="OrthoDB" id="9804072at2"/>
<proteinExistence type="inferred from homology"/>
<dbReference type="PANTHER" id="PTHR10146:SF14">
    <property type="entry name" value="PYRIDOXAL PHOSPHATE HOMEOSTASIS PROTEIN"/>
    <property type="match status" value="1"/>
</dbReference>
<name>C7MP00_CRYCD</name>
<dbReference type="AlphaFoldDB" id="C7MP00"/>
<dbReference type="SUPFAM" id="SSF51419">
    <property type="entry name" value="PLP-binding barrel"/>
    <property type="match status" value="1"/>
</dbReference>
<sequence>MTIAERYRALADEVAREAIRAGRDSQAVKLIAVSKTVGPDAVAEAIHAGAQAFGENRPDQIMDKQPRFPEAEWHFIGNIQSRRIKDIVPHATLIHSVFEESHLARIDHAAAAIDKVQDILIEVNVSGEASKGGAAPDDVASLIDACRNLSHIRVRGLMTMAPQGDLQVAEETFVHLAALKNKLVASLDADMAAHLSELSMGMSEDWRCAIKQGATMVRIGRAIFSDQFAE</sequence>
<dbReference type="RefSeq" id="WP_012803326.1">
    <property type="nucleotide sequence ID" value="NC_013170.1"/>
</dbReference>
<dbReference type="NCBIfam" id="TIGR00044">
    <property type="entry name" value="YggS family pyridoxal phosphate-dependent enzyme"/>
    <property type="match status" value="1"/>
</dbReference>
<feature type="modified residue" description="N6-(pyridoxal phosphate)lysine" evidence="2 3">
    <location>
        <position position="35"/>
    </location>
</feature>
<evidence type="ECO:0000313" key="7">
    <source>
        <dbReference type="Proteomes" id="UP000000954"/>
    </source>
</evidence>
<dbReference type="HOGENOM" id="CLU_059988_1_0_11"/>
<dbReference type="InterPro" id="IPR029066">
    <property type="entry name" value="PLP-binding_barrel"/>
</dbReference>
<evidence type="ECO:0000256" key="3">
    <source>
        <dbReference type="PIRSR" id="PIRSR004848-1"/>
    </source>
</evidence>
<organism evidence="6 7">
    <name type="scientific">Cryptobacterium curtum (strain ATCC 700683 / DSM 15641 / CCUG 43107 / 12-3)</name>
    <dbReference type="NCBI Taxonomy" id="469378"/>
    <lineage>
        <taxon>Bacteria</taxon>
        <taxon>Bacillati</taxon>
        <taxon>Actinomycetota</taxon>
        <taxon>Coriobacteriia</taxon>
        <taxon>Eggerthellales</taxon>
        <taxon>Eggerthellaceae</taxon>
        <taxon>Cryptobacterium</taxon>
    </lineage>
</organism>
<evidence type="ECO:0000313" key="6">
    <source>
        <dbReference type="EMBL" id="ACU94640.1"/>
    </source>
</evidence>
<comment type="cofactor">
    <cofactor evidence="3">
        <name>pyridoxal 5'-phosphate</name>
        <dbReference type="ChEBI" id="CHEBI:597326"/>
    </cofactor>
</comment>
<feature type="domain" description="Alanine racemase N-terminal" evidence="5">
    <location>
        <begin position="26"/>
        <end position="225"/>
    </location>
</feature>
<gene>
    <name evidence="6" type="ordered locus">Ccur_09440</name>
</gene>
<dbReference type="InterPro" id="IPR001608">
    <property type="entry name" value="Ala_racemase_N"/>
</dbReference>
<dbReference type="Gene3D" id="3.20.20.10">
    <property type="entry name" value="Alanine racemase"/>
    <property type="match status" value="1"/>
</dbReference>
<keyword evidence="1 2" id="KW-0663">Pyridoxal phosphate</keyword>
<evidence type="ECO:0000259" key="5">
    <source>
        <dbReference type="Pfam" id="PF01168"/>
    </source>
</evidence>
<dbReference type="Pfam" id="PF01168">
    <property type="entry name" value="Ala_racemase_N"/>
    <property type="match status" value="1"/>
</dbReference>